<dbReference type="Pfam" id="PF00069">
    <property type="entry name" value="Pkinase"/>
    <property type="match status" value="1"/>
</dbReference>
<gene>
    <name evidence="11" type="ORF">D7318_07100</name>
    <name evidence="10" type="ORF">D7319_03380</name>
</gene>
<feature type="region of interest" description="Disordered" evidence="8">
    <location>
        <begin position="312"/>
        <end position="419"/>
    </location>
</feature>
<organism evidence="10 13">
    <name type="scientific">Streptomyces radicis</name>
    <dbReference type="NCBI Taxonomy" id="1750517"/>
    <lineage>
        <taxon>Bacteria</taxon>
        <taxon>Bacillati</taxon>
        <taxon>Actinomycetota</taxon>
        <taxon>Actinomycetes</taxon>
        <taxon>Kitasatosporales</taxon>
        <taxon>Streptomycetaceae</taxon>
        <taxon>Streptomyces</taxon>
    </lineage>
</organism>
<evidence type="ECO:0000256" key="7">
    <source>
        <dbReference type="PROSITE-ProRule" id="PRU10141"/>
    </source>
</evidence>
<name>A0A3A9WI15_9ACTN</name>
<dbReference type="AlphaFoldDB" id="A0A3A9WI15"/>
<keyword evidence="3" id="KW-0808">Transferase</keyword>
<dbReference type="EMBL" id="RBDX01000002">
    <property type="protein sequence ID" value="RKN12232.1"/>
    <property type="molecule type" value="Genomic_DNA"/>
</dbReference>
<dbReference type="PANTHER" id="PTHR43671:SF13">
    <property type="entry name" value="SERINE_THREONINE-PROTEIN KINASE NEK2"/>
    <property type="match status" value="1"/>
</dbReference>
<evidence type="ECO:0000313" key="13">
    <source>
        <dbReference type="Proteomes" id="UP000275024"/>
    </source>
</evidence>
<evidence type="ECO:0000256" key="3">
    <source>
        <dbReference type="ARBA" id="ARBA00022679"/>
    </source>
</evidence>
<dbReference type="CDD" id="cd14014">
    <property type="entry name" value="STKc_PknB_like"/>
    <property type="match status" value="1"/>
</dbReference>
<dbReference type="SMART" id="SM00220">
    <property type="entry name" value="S_TKc"/>
    <property type="match status" value="1"/>
</dbReference>
<evidence type="ECO:0000313" key="10">
    <source>
        <dbReference type="EMBL" id="RKN12232.1"/>
    </source>
</evidence>
<accession>A0A3A9WI15</accession>
<dbReference type="InterPro" id="IPR008271">
    <property type="entry name" value="Ser/Thr_kinase_AS"/>
</dbReference>
<keyword evidence="5 10" id="KW-0418">Kinase</keyword>
<dbReference type="Gene3D" id="1.10.510.10">
    <property type="entry name" value="Transferase(Phosphotransferase) domain 1"/>
    <property type="match status" value="1"/>
</dbReference>
<dbReference type="PROSITE" id="PS50011">
    <property type="entry name" value="PROTEIN_KINASE_DOM"/>
    <property type="match status" value="1"/>
</dbReference>
<evidence type="ECO:0000313" key="12">
    <source>
        <dbReference type="Proteomes" id="UP000268652"/>
    </source>
</evidence>
<feature type="region of interest" description="Disordered" evidence="8">
    <location>
        <begin position="438"/>
        <end position="470"/>
    </location>
</feature>
<dbReference type="Gene3D" id="3.30.200.20">
    <property type="entry name" value="Phosphorylase Kinase, domain 1"/>
    <property type="match status" value="1"/>
</dbReference>
<evidence type="ECO:0000259" key="9">
    <source>
        <dbReference type="PROSITE" id="PS50011"/>
    </source>
</evidence>
<keyword evidence="12" id="KW-1185">Reference proteome</keyword>
<dbReference type="EC" id="2.7.11.1" evidence="2"/>
<feature type="compositionally biased region" description="Basic residues" evidence="8">
    <location>
        <begin position="405"/>
        <end position="419"/>
    </location>
</feature>
<feature type="binding site" evidence="7">
    <location>
        <position position="51"/>
    </location>
    <ligand>
        <name>ATP</name>
        <dbReference type="ChEBI" id="CHEBI:30616"/>
    </ligand>
</feature>
<evidence type="ECO:0000256" key="5">
    <source>
        <dbReference type="ARBA" id="ARBA00022777"/>
    </source>
</evidence>
<protein>
    <recommendedName>
        <fullName evidence="2">non-specific serine/threonine protein kinase</fullName>
        <ecNumber evidence="2">2.7.11.1</ecNumber>
    </recommendedName>
</protein>
<evidence type="ECO:0000256" key="4">
    <source>
        <dbReference type="ARBA" id="ARBA00022741"/>
    </source>
</evidence>
<dbReference type="InterPro" id="IPR050660">
    <property type="entry name" value="NEK_Ser/Thr_kinase"/>
</dbReference>
<dbReference type="Proteomes" id="UP000268652">
    <property type="component" value="Unassembled WGS sequence"/>
</dbReference>
<dbReference type="InterPro" id="IPR000719">
    <property type="entry name" value="Prot_kinase_dom"/>
</dbReference>
<evidence type="ECO:0000313" key="11">
    <source>
        <dbReference type="EMBL" id="RKN26092.1"/>
    </source>
</evidence>
<evidence type="ECO:0000256" key="8">
    <source>
        <dbReference type="SAM" id="MobiDB-lite"/>
    </source>
</evidence>
<keyword evidence="4 7" id="KW-0547">Nucleotide-binding</keyword>
<feature type="compositionally biased region" description="Pro residues" evidence="8">
    <location>
        <begin position="313"/>
        <end position="327"/>
    </location>
</feature>
<keyword evidence="10" id="KW-0723">Serine/threonine-protein kinase</keyword>
<keyword evidence="6 7" id="KW-0067">ATP-binding</keyword>
<dbReference type="Proteomes" id="UP000275024">
    <property type="component" value="Unassembled WGS sequence"/>
</dbReference>
<feature type="compositionally biased region" description="Basic residues" evidence="8">
    <location>
        <begin position="520"/>
        <end position="538"/>
    </location>
</feature>
<dbReference type="SUPFAM" id="SSF56112">
    <property type="entry name" value="Protein kinase-like (PK-like)"/>
    <property type="match status" value="1"/>
</dbReference>
<feature type="compositionally biased region" description="Basic and acidic residues" evidence="8">
    <location>
        <begin position="487"/>
        <end position="496"/>
    </location>
</feature>
<feature type="compositionally biased region" description="Low complexity" evidence="8">
    <location>
        <begin position="370"/>
        <end position="385"/>
    </location>
</feature>
<comment type="similarity">
    <text evidence="1">Belongs to the protein kinase superfamily. NEK Ser/Thr protein kinase family. NIMA subfamily.</text>
</comment>
<evidence type="ECO:0000256" key="1">
    <source>
        <dbReference type="ARBA" id="ARBA00010886"/>
    </source>
</evidence>
<proteinExistence type="inferred from homology"/>
<dbReference type="EMBL" id="RBDY01000003">
    <property type="protein sequence ID" value="RKN26092.1"/>
    <property type="molecule type" value="Genomic_DNA"/>
</dbReference>
<comment type="caution">
    <text evidence="10">The sequence shown here is derived from an EMBL/GenBank/DDBJ whole genome shotgun (WGS) entry which is preliminary data.</text>
</comment>
<dbReference type="PANTHER" id="PTHR43671">
    <property type="entry name" value="SERINE/THREONINE-PROTEIN KINASE NEK"/>
    <property type="match status" value="1"/>
</dbReference>
<evidence type="ECO:0000256" key="6">
    <source>
        <dbReference type="ARBA" id="ARBA00022840"/>
    </source>
</evidence>
<dbReference type="GO" id="GO:0004674">
    <property type="term" value="F:protein serine/threonine kinase activity"/>
    <property type="evidence" value="ECO:0007669"/>
    <property type="project" value="UniProtKB-KW"/>
</dbReference>
<feature type="domain" description="Protein kinase" evidence="9">
    <location>
        <begin position="23"/>
        <end position="289"/>
    </location>
</feature>
<feature type="compositionally biased region" description="Gly residues" evidence="8">
    <location>
        <begin position="359"/>
        <end position="369"/>
    </location>
</feature>
<dbReference type="InterPro" id="IPR011009">
    <property type="entry name" value="Kinase-like_dom_sf"/>
</dbReference>
<dbReference type="OrthoDB" id="9762169at2"/>
<feature type="region of interest" description="Disordered" evidence="8">
    <location>
        <begin position="487"/>
        <end position="552"/>
    </location>
</feature>
<evidence type="ECO:0000256" key="2">
    <source>
        <dbReference type="ARBA" id="ARBA00012513"/>
    </source>
</evidence>
<dbReference type="InterPro" id="IPR017441">
    <property type="entry name" value="Protein_kinase_ATP_BS"/>
</dbReference>
<dbReference type="PROSITE" id="PS00108">
    <property type="entry name" value="PROTEIN_KINASE_ST"/>
    <property type="match status" value="1"/>
</dbReference>
<feature type="compositionally biased region" description="Basic and acidic residues" evidence="8">
    <location>
        <begin position="508"/>
        <end position="519"/>
    </location>
</feature>
<dbReference type="PROSITE" id="PS00107">
    <property type="entry name" value="PROTEIN_KINASE_ATP"/>
    <property type="match status" value="1"/>
</dbReference>
<dbReference type="GO" id="GO:0005524">
    <property type="term" value="F:ATP binding"/>
    <property type="evidence" value="ECO:0007669"/>
    <property type="project" value="UniProtKB-UniRule"/>
</dbReference>
<sequence length="552" mass="58279">MGAQRGPVFEPLSPEDPREVAGHPLLARLGEGGMGAVYLSRTRGGRPVAIKVVRREYARDASFRRRFAQEVRAASRVRGYHLVAVVDHDSEAAAPWLASEYVAGVGLDQALDEHGPLPPDAVLKVTACVARALATIHAAGIVHRDLKPSNIMLAASGPFVIDFGIARAADATQLTTTGGLIGTPHYMSPEQALGDPVGAAGDMFALGLVAAVAATGRHPYGDGGAITVATQIANTAVRPPDLSGYPDALRPLLERCLTASPEERITPSEVEALCAGAAARPLDDFGGWLPGELARSLAQRAVEVDRLVRAPRPSSPAPLPPLPPPPVSALAATGRSTRPAPPEPPEPKEPPGRARWVWGGRGGRGGGRRPGAARARGGRPVVRRLGVGHGGERGGRVAGGSPAGRRGRGALRRPRTRARARARARALDIGARARAALRTPHGGPAVRDQGGALRPHLRRPRRGAGELRLERRRRRRAVHLGLLRRLVPGDHGRDLGGHLPRGVPGRDAVQRHEPRDQLRRLRGHPAGRHPAVLHHHRGQPGPAGDHGADRLG</sequence>
<reference evidence="12 13" key="1">
    <citation type="submission" date="2018-09" db="EMBL/GenBank/DDBJ databases">
        <title>Streptomyces sp. nov. DS1-2, an endophytic actinomycete isolated from roots of Dendrobium scabrilingue.</title>
        <authorList>
            <person name="Kuncharoen N."/>
            <person name="Kudo T."/>
            <person name="Ohkuma M."/>
            <person name="Yuki M."/>
            <person name="Tanasupawat S."/>
        </authorList>
    </citation>
    <scope>NUCLEOTIDE SEQUENCE [LARGE SCALE GENOMIC DNA]</scope>
    <source>
        <strain evidence="10 13">AZ1-7</strain>
        <strain evidence="11 12">DS1-2</strain>
    </source>
</reference>